<protein>
    <submittedName>
        <fullName evidence="2">Uncharacterized protein</fullName>
    </submittedName>
</protein>
<dbReference type="EMBL" id="JANFAV010000001">
    <property type="protein sequence ID" value="MCW6533599.1"/>
    <property type="molecule type" value="Genomic_DNA"/>
</dbReference>
<dbReference type="AlphaFoldDB" id="A0AA42CNR6"/>
<dbReference type="SUPFAM" id="SSF48208">
    <property type="entry name" value="Six-hairpin glycosidases"/>
    <property type="match status" value="1"/>
</dbReference>
<dbReference type="InterPro" id="IPR008928">
    <property type="entry name" value="6-hairpin_glycosidase_sf"/>
</dbReference>
<keyword evidence="3" id="KW-1185">Reference proteome</keyword>
<reference evidence="2" key="1">
    <citation type="submission" date="2022-06" db="EMBL/GenBank/DDBJ databases">
        <title>Sphingomonas sp. nov. isolated from rhizosphere soil of tomato.</title>
        <authorList>
            <person name="Dong H."/>
            <person name="Gao R."/>
        </authorList>
    </citation>
    <scope>NUCLEOTIDE SEQUENCE</scope>
    <source>
        <strain evidence="2">MMSM24</strain>
    </source>
</reference>
<sequence>MNATRSHGAAPAAKKSSTNRAPGLDGDLPGVSGFVLALREQLRAGMKKLGDFSLGDLTVEVCVGSDSVWALIRRQGRGGLALRAVYVAAGNLSCHKAERSDDEALRLEIDSPVGRHVVAFRTSGADLHRLRMTVRLTPAAPLLIPFAPRDLYPLDSDDNPLGAKGKVEAAQRGMNSGLLYFRLDEPAFGSALYFQNLTAMNAYYRATDTKPDGAVGGEWPELGYLPPSPPQSGTPPTAPLPAGEDVVVSDAILVFRDWAADNEAEMARQFLQMLGVAYQELTPPAFEYRDWIWRAERTLADLEKGSPAVVRHYGQSYVMPYLDAEYPDFMVQMSVIAALHDYGKWRGAPVVLEGKLKRGLGKFYDPAVGTTRRYLPNVGDDKDADAIDSWYFYHPLLNLGRLALDGDDEARELLLKSIDYGIRAARHFNYIWPITYDIKEFSIKTKTRDDGKFGQTDVNGIYAYVMIQLYELTDDDKYLREARAAIDAAIGKRFNLMYQANLTAWGAAACLRLWRITTEHQYLAQSYAYLASFFHNCEIWESEIGNAQHYHTFLGPTCLHDAPYMAIYECFDSFTAFEHYLSNCGPDVEPAVRLLVSEYCKYSLDRAWFYYPDILPSDALADKSRSGRIDRNLSFPLEDLYGDGQPAGQVGQEIYGCGAAFVYATRSHHLVTDAPFRIFCNEFIRSSERTGERAISLQLEGGETCTADLSVVRAGRRKLPKASLVTAAGDAVQPHATYNDRIDFRVSANGRIILTWD</sequence>
<evidence type="ECO:0000256" key="1">
    <source>
        <dbReference type="SAM" id="MobiDB-lite"/>
    </source>
</evidence>
<gene>
    <name evidence="2" type="ORF">NEE01_02235</name>
</gene>
<feature type="region of interest" description="Disordered" evidence="1">
    <location>
        <begin position="1"/>
        <end position="25"/>
    </location>
</feature>
<feature type="region of interest" description="Disordered" evidence="1">
    <location>
        <begin position="215"/>
        <end position="241"/>
    </location>
</feature>
<dbReference type="GO" id="GO:0005975">
    <property type="term" value="P:carbohydrate metabolic process"/>
    <property type="evidence" value="ECO:0007669"/>
    <property type="project" value="InterPro"/>
</dbReference>
<proteinExistence type="predicted"/>
<evidence type="ECO:0000313" key="2">
    <source>
        <dbReference type="EMBL" id="MCW6533599.1"/>
    </source>
</evidence>
<dbReference type="Proteomes" id="UP001165565">
    <property type="component" value="Unassembled WGS sequence"/>
</dbReference>
<feature type="compositionally biased region" description="Pro residues" evidence="1">
    <location>
        <begin position="226"/>
        <end position="239"/>
    </location>
</feature>
<dbReference type="RefSeq" id="WP_265267617.1">
    <property type="nucleotide sequence ID" value="NZ_JANFAV010000001.1"/>
</dbReference>
<name>A0AA42CNR6_9SPHN</name>
<accession>A0AA42CNR6</accession>
<comment type="caution">
    <text evidence="2">The sequence shown here is derived from an EMBL/GenBank/DDBJ whole genome shotgun (WGS) entry which is preliminary data.</text>
</comment>
<organism evidence="2 3">
    <name type="scientific">Sphingomonas lycopersici</name>
    <dbReference type="NCBI Taxonomy" id="2951807"/>
    <lineage>
        <taxon>Bacteria</taxon>
        <taxon>Pseudomonadati</taxon>
        <taxon>Pseudomonadota</taxon>
        <taxon>Alphaproteobacteria</taxon>
        <taxon>Sphingomonadales</taxon>
        <taxon>Sphingomonadaceae</taxon>
        <taxon>Sphingomonas</taxon>
    </lineage>
</organism>
<evidence type="ECO:0000313" key="3">
    <source>
        <dbReference type="Proteomes" id="UP001165565"/>
    </source>
</evidence>